<dbReference type="GO" id="GO:0043541">
    <property type="term" value="C:UDP-N-acetylglucosamine transferase complex"/>
    <property type="evidence" value="ECO:0007669"/>
    <property type="project" value="TreeGrafter"/>
</dbReference>
<comment type="caution">
    <text evidence="11">Lacks conserved residue(s) required for the propagation of feature annotation.</text>
</comment>
<dbReference type="Gene3D" id="3.40.50.2000">
    <property type="entry name" value="Glycogen Phosphorylase B"/>
    <property type="match status" value="1"/>
</dbReference>
<dbReference type="AlphaFoldDB" id="A0A9P4SFE5"/>
<comment type="function">
    <text evidence="11">Involved in protein N-glycosylation. Essential for the second step of the dolichol-linked oligosaccharide pathway. Anchors the catalytic subunit ALG13 to the ER.</text>
</comment>
<dbReference type="EMBL" id="MU006092">
    <property type="protein sequence ID" value="KAF2840603.1"/>
    <property type="molecule type" value="Genomic_DNA"/>
</dbReference>
<feature type="transmembrane region" description="Helical" evidence="11">
    <location>
        <begin position="7"/>
        <end position="25"/>
    </location>
</feature>
<evidence type="ECO:0000256" key="8">
    <source>
        <dbReference type="ARBA" id="ARBA00022989"/>
    </source>
</evidence>
<keyword evidence="8 11" id="KW-1133">Transmembrane helix</keyword>
<dbReference type="PANTHER" id="PTHR12154">
    <property type="entry name" value="GLYCOSYL TRANSFERASE-RELATED"/>
    <property type="match status" value="1"/>
</dbReference>
<evidence type="ECO:0000256" key="3">
    <source>
        <dbReference type="ARBA" id="ARBA00009731"/>
    </source>
</evidence>
<evidence type="ECO:0000256" key="4">
    <source>
        <dbReference type="ARBA" id="ARBA00011335"/>
    </source>
</evidence>
<keyword evidence="9 11" id="KW-0472">Membrane</keyword>
<comment type="caution">
    <text evidence="12">The sequence shown here is derived from an EMBL/GenBank/DDBJ whole genome shotgun (WGS) entry which is preliminary data.</text>
</comment>
<dbReference type="GO" id="GO:0031965">
    <property type="term" value="C:nuclear membrane"/>
    <property type="evidence" value="ECO:0007669"/>
    <property type="project" value="UniProtKB-SubCell"/>
</dbReference>
<evidence type="ECO:0000256" key="10">
    <source>
        <dbReference type="ARBA" id="ARBA00032062"/>
    </source>
</evidence>
<evidence type="ECO:0000313" key="12">
    <source>
        <dbReference type="EMBL" id="KAF2840603.1"/>
    </source>
</evidence>
<dbReference type="GO" id="GO:0006488">
    <property type="term" value="P:dolichol-linked oligosaccharide biosynthetic process"/>
    <property type="evidence" value="ECO:0007669"/>
    <property type="project" value="InterPro"/>
</dbReference>
<evidence type="ECO:0000256" key="5">
    <source>
        <dbReference type="ARBA" id="ARBA00017467"/>
    </source>
</evidence>
<evidence type="ECO:0000256" key="11">
    <source>
        <dbReference type="RuleBase" id="RU362127"/>
    </source>
</evidence>
<comment type="subunit">
    <text evidence="4 11">Heterodimer with ALG13 to form a functional enzyme.</text>
</comment>
<keyword evidence="13" id="KW-1185">Reference proteome</keyword>
<dbReference type="OrthoDB" id="17098at2759"/>
<evidence type="ECO:0000313" key="13">
    <source>
        <dbReference type="Proteomes" id="UP000799429"/>
    </source>
</evidence>
<protein>
    <recommendedName>
        <fullName evidence="5 11">UDP-N-acetylglucosamine transferase subunit ALG14</fullName>
    </recommendedName>
    <alternativeName>
        <fullName evidence="10 11">Asparagine-linked glycosylation protein 14</fullName>
    </alternativeName>
</protein>
<evidence type="ECO:0000256" key="9">
    <source>
        <dbReference type="ARBA" id="ARBA00023136"/>
    </source>
</evidence>
<reference evidence="12" key="1">
    <citation type="journal article" date="2020" name="Stud. Mycol.">
        <title>101 Dothideomycetes genomes: a test case for predicting lifestyles and emergence of pathogens.</title>
        <authorList>
            <person name="Haridas S."/>
            <person name="Albert R."/>
            <person name="Binder M."/>
            <person name="Bloem J."/>
            <person name="Labutti K."/>
            <person name="Salamov A."/>
            <person name="Andreopoulos B."/>
            <person name="Baker S."/>
            <person name="Barry K."/>
            <person name="Bills G."/>
            <person name="Bluhm B."/>
            <person name="Cannon C."/>
            <person name="Castanera R."/>
            <person name="Culley D."/>
            <person name="Daum C."/>
            <person name="Ezra D."/>
            <person name="Gonzalez J."/>
            <person name="Henrissat B."/>
            <person name="Kuo A."/>
            <person name="Liang C."/>
            <person name="Lipzen A."/>
            <person name="Lutzoni F."/>
            <person name="Magnuson J."/>
            <person name="Mondo S."/>
            <person name="Nolan M."/>
            <person name="Ohm R."/>
            <person name="Pangilinan J."/>
            <person name="Park H.-J."/>
            <person name="Ramirez L."/>
            <person name="Alfaro M."/>
            <person name="Sun H."/>
            <person name="Tritt A."/>
            <person name="Yoshinaga Y."/>
            <person name="Zwiers L.-H."/>
            <person name="Turgeon B."/>
            <person name="Goodwin S."/>
            <person name="Spatafora J."/>
            <person name="Crous P."/>
            <person name="Grigoriev I."/>
        </authorList>
    </citation>
    <scope>NUCLEOTIDE SEQUENCE</scope>
    <source>
        <strain evidence="12">CBS 101060</strain>
    </source>
</reference>
<evidence type="ECO:0000256" key="7">
    <source>
        <dbReference type="ARBA" id="ARBA00022824"/>
    </source>
</evidence>
<gene>
    <name evidence="11" type="primary">ALG14</name>
    <name evidence="12" type="ORF">M501DRAFT_930071</name>
</gene>
<dbReference type="Proteomes" id="UP000799429">
    <property type="component" value="Unassembled WGS sequence"/>
</dbReference>
<feature type="transmembrane region" description="Helical" evidence="11">
    <location>
        <begin position="195"/>
        <end position="213"/>
    </location>
</feature>
<name>A0A9P4SFE5_9PEZI</name>
<dbReference type="GO" id="GO:0004577">
    <property type="term" value="F:N-acetylglucosaminyldiphosphodolichol N-acetylglucosaminyltransferase activity"/>
    <property type="evidence" value="ECO:0007669"/>
    <property type="project" value="TreeGrafter"/>
</dbReference>
<keyword evidence="7 11" id="KW-0256">Endoplasmic reticulum</keyword>
<organism evidence="12 13">
    <name type="scientific">Patellaria atrata CBS 101060</name>
    <dbReference type="NCBI Taxonomy" id="1346257"/>
    <lineage>
        <taxon>Eukaryota</taxon>
        <taxon>Fungi</taxon>
        <taxon>Dikarya</taxon>
        <taxon>Ascomycota</taxon>
        <taxon>Pezizomycotina</taxon>
        <taxon>Dothideomycetes</taxon>
        <taxon>Dothideomycetes incertae sedis</taxon>
        <taxon>Patellariales</taxon>
        <taxon>Patellariaceae</taxon>
        <taxon>Patellaria</taxon>
    </lineage>
</organism>
<accession>A0A9P4SFE5</accession>
<dbReference type="InterPro" id="IPR013969">
    <property type="entry name" value="Oligosacch_biosynth_Alg14"/>
</dbReference>
<sequence length="277" mass="31167">MQSRRFIILSLPIYFCGLTVLLTNQNGLISAPDRYKVFVFLFLLALFLVNLIDLRLCYLLPSARRDQIRPRRRGSPTHLLIVLGSGGHTAEMLAMLNELDCKGLNFRTYIVSSGDAFSARKAREFEEGLALRAAQNSEEGFYVIHTIPRARRIHQSLLTTPFSCLWCLNSALRILSTGPPPSKNTQGHPRFPNVILTNGPATAVIVILASYILRFFNIGSCNSVGSMRTIYVESWARVKQLSLSGRLLLRFVDRFLVQWEQLLPATGGIGEYHGWLI</sequence>
<evidence type="ECO:0000256" key="2">
    <source>
        <dbReference type="ARBA" id="ARBA00004590"/>
    </source>
</evidence>
<proteinExistence type="inferred from homology"/>
<comment type="subcellular location">
    <subcellularLocation>
        <location evidence="1 11">Endoplasmic reticulum membrane</location>
        <topology evidence="1 11">Single-pass membrane protein</topology>
    </subcellularLocation>
    <subcellularLocation>
        <location evidence="2">Nucleus membrane</location>
        <topology evidence="2">Single-pass membrane protein</topology>
    </subcellularLocation>
</comment>
<evidence type="ECO:0000256" key="1">
    <source>
        <dbReference type="ARBA" id="ARBA00004389"/>
    </source>
</evidence>
<feature type="transmembrane region" description="Helical" evidence="11">
    <location>
        <begin position="37"/>
        <end position="61"/>
    </location>
</feature>
<evidence type="ECO:0000256" key="6">
    <source>
        <dbReference type="ARBA" id="ARBA00022692"/>
    </source>
</evidence>
<dbReference type="PANTHER" id="PTHR12154:SF4">
    <property type="entry name" value="UDP-N-ACETYLGLUCOSAMINE TRANSFERASE SUBUNIT ALG14 HOMOLOG"/>
    <property type="match status" value="1"/>
</dbReference>
<comment type="similarity">
    <text evidence="3 11">Belongs to the ALG14 family.</text>
</comment>
<dbReference type="Pfam" id="PF08660">
    <property type="entry name" value="Alg14"/>
    <property type="match status" value="1"/>
</dbReference>
<keyword evidence="6 11" id="KW-0812">Transmembrane</keyword>